<dbReference type="PANTHER" id="PTHR34070:SF1">
    <property type="entry name" value="DNA ALKYLATION REPAIR PROTEIN"/>
    <property type="match status" value="1"/>
</dbReference>
<dbReference type="CDD" id="cd06561">
    <property type="entry name" value="AlkD_like"/>
    <property type="match status" value="1"/>
</dbReference>
<dbReference type="AlphaFoldDB" id="A0A3R5USW8"/>
<proteinExistence type="predicted"/>
<dbReference type="SUPFAM" id="SSF48371">
    <property type="entry name" value="ARM repeat"/>
    <property type="match status" value="1"/>
</dbReference>
<organism evidence="1 2">
    <name type="scientific">Ornithobacterium rhinotracheale</name>
    <dbReference type="NCBI Taxonomy" id="28251"/>
    <lineage>
        <taxon>Bacteria</taxon>
        <taxon>Pseudomonadati</taxon>
        <taxon>Bacteroidota</taxon>
        <taxon>Flavobacteriia</taxon>
        <taxon>Flavobacteriales</taxon>
        <taxon>Weeksellaceae</taxon>
        <taxon>Ornithobacterium</taxon>
    </lineage>
</organism>
<accession>A0A3R5USW8</accession>
<reference evidence="1 2" key="1">
    <citation type="submission" date="2019-01" db="EMBL/GenBank/DDBJ databases">
        <title>Whole Genome of Ornithobacterium rhinotracheale FARPER-174b.</title>
        <authorList>
            <person name="Tataje-Lavanda L.A."/>
            <person name="Montalvan A."/>
            <person name="Montesinos R."/>
            <person name="Zimic M."/>
            <person name="Fernandez-Sanchez M."/>
            <person name="Fernandez-Diaz M."/>
        </authorList>
    </citation>
    <scope>NUCLEOTIDE SEQUENCE [LARGE SCALE GENOMIC DNA]</scope>
    <source>
        <strain evidence="1 2">FARPER-174b</strain>
    </source>
</reference>
<dbReference type="InterPro" id="IPR014825">
    <property type="entry name" value="DNA_alkylation"/>
</dbReference>
<dbReference type="PANTHER" id="PTHR34070">
    <property type="entry name" value="ARMADILLO-TYPE FOLD"/>
    <property type="match status" value="1"/>
</dbReference>
<dbReference type="Proteomes" id="UP000287701">
    <property type="component" value="Chromosome"/>
</dbReference>
<dbReference type="InterPro" id="IPR016024">
    <property type="entry name" value="ARM-type_fold"/>
</dbReference>
<dbReference type="OrthoDB" id="9784740at2"/>
<gene>
    <name evidence="1" type="ORF">EQP59_09865</name>
</gene>
<dbReference type="Pfam" id="PF08713">
    <property type="entry name" value="DNA_alkylation"/>
    <property type="match status" value="1"/>
</dbReference>
<evidence type="ECO:0000313" key="2">
    <source>
        <dbReference type="Proteomes" id="UP000287701"/>
    </source>
</evidence>
<dbReference type="RefSeq" id="WP_128502047.1">
    <property type="nucleotide sequence ID" value="NZ_CP035107.1"/>
</dbReference>
<sequence>MEIEKSYIQKRLFLLQDKNYKDFQERLIPTVEAERIIGIRTPRLRKFSQDFFKEKPELLNEFLADLPHTYYEENNLHLFLVSEFKDLAHAISETERILPYIDNWATCDITRPKVFEENPELIYAKIKEWITSEHEFTIRYAIGILLELYLDENFSTEHLDLVASVTDERYYVQMMMAWYFSYALIKQYEHAIPYLEQHKLPPFVHTKTIQKAIESRRISDKKKSYLKFLRQKVKLKALFLKRKKLYL</sequence>
<protein>
    <submittedName>
        <fullName evidence="1">DNA alkylation repair protein</fullName>
    </submittedName>
</protein>
<evidence type="ECO:0000313" key="1">
    <source>
        <dbReference type="EMBL" id="QAR31624.1"/>
    </source>
</evidence>
<dbReference type="Gene3D" id="1.25.10.90">
    <property type="match status" value="1"/>
</dbReference>
<dbReference type="EMBL" id="CP035107">
    <property type="protein sequence ID" value="QAR31624.1"/>
    <property type="molecule type" value="Genomic_DNA"/>
</dbReference>
<name>A0A3R5USW8_ORNRH</name>